<sequence>MEYGEVAPHILQKAAENGKLFHQTIQEFFRTGQRPRLTNFSATKLERKIQETIDFLEKEKFGSFCGSEKLYYIFHKKELLATYIDLEFQDYIIELKTSNLKASQSPTVHTGQGVIFRQFQVSEKLLKILDILLDLARKENTYSPETKKEIIQGIVNDYSLAKS</sequence>
<name>A0ACA9SAL7_9GLOM</name>
<keyword evidence="2" id="KW-1185">Reference proteome</keyword>
<evidence type="ECO:0000313" key="2">
    <source>
        <dbReference type="Proteomes" id="UP000789920"/>
    </source>
</evidence>
<dbReference type="EMBL" id="CAJVQC010106797">
    <property type="protein sequence ID" value="CAG8833544.1"/>
    <property type="molecule type" value="Genomic_DNA"/>
</dbReference>
<organism evidence="1 2">
    <name type="scientific">Racocetra persica</name>
    <dbReference type="NCBI Taxonomy" id="160502"/>
    <lineage>
        <taxon>Eukaryota</taxon>
        <taxon>Fungi</taxon>
        <taxon>Fungi incertae sedis</taxon>
        <taxon>Mucoromycota</taxon>
        <taxon>Glomeromycotina</taxon>
        <taxon>Glomeromycetes</taxon>
        <taxon>Diversisporales</taxon>
        <taxon>Gigasporaceae</taxon>
        <taxon>Racocetra</taxon>
    </lineage>
</organism>
<accession>A0ACA9SAL7</accession>
<gene>
    <name evidence="1" type="ORF">RPERSI_LOCUS28865</name>
</gene>
<feature type="non-terminal residue" evidence="1">
    <location>
        <position position="163"/>
    </location>
</feature>
<reference evidence="1" key="1">
    <citation type="submission" date="2021-06" db="EMBL/GenBank/DDBJ databases">
        <authorList>
            <person name="Kallberg Y."/>
            <person name="Tangrot J."/>
            <person name="Rosling A."/>
        </authorList>
    </citation>
    <scope>NUCLEOTIDE SEQUENCE</scope>
    <source>
        <strain evidence="1">MA461A</strain>
    </source>
</reference>
<protein>
    <submittedName>
        <fullName evidence="1">21039_t:CDS:1</fullName>
    </submittedName>
</protein>
<comment type="caution">
    <text evidence="1">The sequence shown here is derived from an EMBL/GenBank/DDBJ whole genome shotgun (WGS) entry which is preliminary data.</text>
</comment>
<evidence type="ECO:0000313" key="1">
    <source>
        <dbReference type="EMBL" id="CAG8833544.1"/>
    </source>
</evidence>
<proteinExistence type="predicted"/>
<dbReference type="Proteomes" id="UP000789920">
    <property type="component" value="Unassembled WGS sequence"/>
</dbReference>